<dbReference type="PANTHER" id="PTHR32309:SF13">
    <property type="entry name" value="FERRIC ENTEROBACTIN TRANSPORT PROTEIN FEPE"/>
    <property type="match status" value="1"/>
</dbReference>
<evidence type="ECO:0000313" key="10">
    <source>
        <dbReference type="Proteomes" id="UP000589520"/>
    </source>
</evidence>
<organism evidence="9 10">
    <name type="scientific">Granulicella arctica</name>
    <dbReference type="NCBI Taxonomy" id="940613"/>
    <lineage>
        <taxon>Bacteria</taxon>
        <taxon>Pseudomonadati</taxon>
        <taxon>Acidobacteriota</taxon>
        <taxon>Terriglobia</taxon>
        <taxon>Terriglobales</taxon>
        <taxon>Acidobacteriaceae</taxon>
        <taxon>Granulicella</taxon>
    </lineage>
</organism>
<gene>
    <name evidence="9" type="ORF">HDF17_000503</name>
</gene>
<evidence type="ECO:0000313" key="9">
    <source>
        <dbReference type="EMBL" id="NYF78216.1"/>
    </source>
</evidence>
<evidence type="ECO:0000256" key="4">
    <source>
        <dbReference type="ARBA" id="ARBA00022989"/>
    </source>
</evidence>
<dbReference type="GO" id="GO:0004713">
    <property type="term" value="F:protein tyrosine kinase activity"/>
    <property type="evidence" value="ECO:0007669"/>
    <property type="project" value="TreeGrafter"/>
</dbReference>
<dbReference type="EMBL" id="JACCCW010000001">
    <property type="protein sequence ID" value="NYF78216.1"/>
    <property type="molecule type" value="Genomic_DNA"/>
</dbReference>
<accession>A0A7Y9PFJ2</accession>
<comment type="subcellular location">
    <subcellularLocation>
        <location evidence="1">Cell membrane</location>
        <topology evidence="1">Multi-pass membrane protein</topology>
    </subcellularLocation>
</comment>
<feature type="coiled-coil region" evidence="6">
    <location>
        <begin position="193"/>
        <end position="220"/>
    </location>
</feature>
<proteinExistence type="predicted"/>
<evidence type="ECO:0000256" key="6">
    <source>
        <dbReference type="SAM" id="Coils"/>
    </source>
</evidence>
<feature type="transmembrane region" description="Helical" evidence="7">
    <location>
        <begin position="36"/>
        <end position="56"/>
    </location>
</feature>
<evidence type="ECO:0000256" key="7">
    <source>
        <dbReference type="SAM" id="Phobius"/>
    </source>
</evidence>
<dbReference type="RefSeq" id="WP_246301562.1">
    <property type="nucleotide sequence ID" value="NZ_JACCCW010000001.1"/>
</dbReference>
<reference evidence="9 10" key="1">
    <citation type="submission" date="2020-07" db="EMBL/GenBank/DDBJ databases">
        <title>Genomic Encyclopedia of Type Strains, Phase IV (KMG-V): Genome sequencing to study the core and pangenomes of soil and plant-associated prokaryotes.</title>
        <authorList>
            <person name="Whitman W."/>
        </authorList>
    </citation>
    <scope>NUCLEOTIDE SEQUENCE [LARGE SCALE GENOMIC DNA]</scope>
    <source>
        <strain evidence="9 10">X4EP2</strain>
    </source>
</reference>
<keyword evidence="10" id="KW-1185">Reference proteome</keyword>
<dbReference type="Pfam" id="PF02706">
    <property type="entry name" value="Wzz"/>
    <property type="match status" value="1"/>
</dbReference>
<dbReference type="InterPro" id="IPR003856">
    <property type="entry name" value="LPS_length_determ_N"/>
</dbReference>
<protein>
    <submittedName>
        <fullName evidence="9">Uncharacterized protein involved in exopolysaccharide biosynthesis</fullName>
    </submittedName>
</protein>
<dbReference type="InterPro" id="IPR050445">
    <property type="entry name" value="Bact_polysacc_biosynth/exp"/>
</dbReference>
<keyword evidence="5 7" id="KW-0472">Membrane</keyword>
<feature type="domain" description="Polysaccharide chain length determinant N-terminal" evidence="8">
    <location>
        <begin position="25"/>
        <end position="121"/>
    </location>
</feature>
<dbReference type="Proteomes" id="UP000589520">
    <property type="component" value="Unassembled WGS sequence"/>
</dbReference>
<feature type="transmembrane region" description="Helical" evidence="7">
    <location>
        <begin position="361"/>
        <end position="381"/>
    </location>
</feature>
<keyword evidence="6" id="KW-0175">Coiled coil</keyword>
<name>A0A7Y9PFJ2_9BACT</name>
<comment type="caution">
    <text evidence="9">The sequence shown here is derived from an EMBL/GenBank/DDBJ whole genome shotgun (WGS) entry which is preliminary data.</text>
</comment>
<sequence>MRVAQLQEPLTDQDRSLGNEEFRYFQLLLVLLRDRFRIAVVTFISLLIGAVIAFSMKATFTATATILPPQAPQSTASALMGQLSSLAGLGAGGASSLLKNPADIYVAMLQSRTISDHIIQQFHLKSLWKQNKLEDTRKALQKHAQFEAAKDGLIVISVKDPSPTLATDMANAFVDELYRMNATLAITEAGQRRVFFDQQLQEEKSALAAAEDELRATQEKTGIIELSGQSAMAIRTIAETGAELRSREVELQAIRSYATDQNPDVSKLQTQIEALRQQLAVQENDQKGMLPGDTQVPAGRVPGEGLEYVRKLREVKYHQALLDLLTRQFEAARIDEAKSAPIIQVIDRAVPSDKKSGPPRMLITLGFGFVGFCFACFWVFCRRALARMRQNHTSAVLLDQLSTILHIRL</sequence>
<evidence type="ECO:0000259" key="8">
    <source>
        <dbReference type="Pfam" id="PF02706"/>
    </source>
</evidence>
<dbReference type="GO" id="GO:0005886">
    <property type="term" value="C:plasma membrane"/>
    <property type="evidence" value="ECO:0007669"/>
    <property type="project" value="UniProtKB-SubCell"/>
</dbReference>
<evidence type="ECO:0000256" key="2">
    <source>
        <dbReference type="ARBA" id="ARBA00022475"/>
    </source>
</evidence>
<evidence type="ECO:0000256" key="3">
    <source>
        <dbReference type="ARBA" id="ARBA00022692"/>
    </source>
</evidence>
<dbReference type="AlphaFoldDB" id="A0A7Y9PFJ2"/>
<evidence type="ECO:0000256" key="5">
    <source>
        <dbReference type="ARBA" id="ARBA00023136"/>
    </source>
</evidence>
<dbReference type="PANTHER" id="PTHR32309">
    <property type="entry name" value="TYROSINE-PROTEIN KINASE"/>
    <property type="match status" value="1"/>
</dbReference>
<keyword evidence="3 7" id="KW-0812">Transmembrane</keyword>
<evidence type="ECO:0000256" key="1">
    <source>
        <dbReference type="ARBA" id="ARBA00004651"/>
    </source>
</evidence>
<keyword evidence="2" id="KW-1003">Cell membrane</keyword>
<keyword evidence="4 7" id="KW-1133">Transmembrane helix</keyword>